<reference evidence="7" key="1">
    <citation type="journal article" date="2017" name="Virus Genes">
        <title>Two novel poxviruses with unusual genome rearrangements: NY_014 and Murmansk.</title>
        <authorList>
            <person name="Smithson C."/>
            <person name="Meyer H."/>
            <person name="Gigante C.M."/>
            <person name="Gao J."/>
            <person name="Zhao H."/>
            <person name="Batra D."/>
            <person name="Damon I."/>
            <person name="Upton C."/>
            <person name="Li Y."/>
        </authorList>
    </citation>
    <scope>NUCLEOTIDE SEQUENCE [LARGE SCALE GENOMIC DNA]</scope>
    <source>
        <strain evidence="7">LEIV-11411</strain>
    </source>
</reference>
<evidence type="ECO:0000313" key="7">
    <source>
        <dbReference type="EMBL" id="AST09271.1"/>
    </source>
</evidence>
<organism evidence="7">
    <name type="scientific">Murmansk poxvirus</name>
    <dbReference type="NCBI Taxonomy" id="2025359"/>
    <lineage>
        <taxon>Viruses</taxon>
        <taxon>Varidnaviria</taxon>
        <taxon>Bamfordvirae</taxon>
        <taxon>Nucleocytoviricota</taxon>
        <taxon>Pokkesviricetes</taxon>
        <taxon>Chitovirales</taxon>
        <taxon>Poxviridae</taxon>
        <taxon>Chordopoxvirinae</taxon>
        <taxon>Centapoxvirus</taxon>
        <taxon>Centapoxvirus microtuspox</taxon>
        <taxon>Murmansk microtuspox virus</taxon>
    </lineage>
</organism>
<gene>
    <name evidence="7" type="ORF">Murmansk-076</name>
</gene>
<dbReference type="OrthoDB" id="11309at10239"/>
<accession>A0A223FMQ6</accession>
<evidence type="ECO:0000256" key="1">
    <source>
        <dbReference type="ARBA" id="ARBA00022518"/>
    </source>
</evidence>
<protein>
    <recommendedName>
        <fullName evidence="6">Late transcription elongation factor OPG087</fullName>
    </recommendedName>
</protein>
<name>A0A223FMQ6_9POXV</name>
<keyword evidence="3" id="KW-0648">Protein biosynthesis</keyword>
<proteinExistence type="inferred from homology"/>
<evidence type="ECO:0000256" key="4">
    <source>
        <dbReference type="ARBA" id="ARBA00034664"/>
    </source>
</evidence>
<evidence type="ECO:0000256" key="5">
    <source>
        <dbReference type="ARBA" id="ARBA00034755"/>
    </source>
</evidence>
<sequence length="220" mass="25735">MPFRDLILFNLSKFLLTEDIKSLELVSSLCRGFEISYDQLISYFPERKYHKHISKVFEIAELTSEFDIEFPKTAFYDLIYLRLYKYSRSIRPCYKLDASMKGIVIIKDRNIFIREANDELLEYLFKEYNPQIYSYSVERTDIAGSKVILCGFSEVTFMAYTTSHITTNQKVDVVVTKKCINSLIDNDNYQIVKDLFDKGTGTINKILRKIFYSFLGGQAP</sequence>
<dbReference type="Pfam" id="PF05796">
    <property type="entry name" value="Chordopox_G2"/>
    <property type="match status" value="1"/>
</dbReference>
<evidence type="ECO:0000256" key="6">
    <source>
        <dbReference type="ARBA" id="ARBA00034831"/>
    </source>
</evidence>
<dbReference type="InterPro" id="IPR008446">
    <property type="entry name" value="Chordopox_G2"/>
</dbReference>
<evidence type="ECO:0000256" key="2">
    <source>
        <dbReference type="ARBA" id="ARBA00022768"/>
    </source>
</evidence>
<evidence type="ECO:0000313" key="8">
    <source>
        <dbReference type="Proteomes" id="UP000217350"/>
    </source>
</evidence>
<evidence type="ECO:0000256" key="3">
    <source>
        <dbReference type="ARBA" id="ARBA00022917"/>
    </source>
</evidence>
<dbReference type="EMBL" id="MF001304">
    <property type="protein sequence ID" value="AST09271.1"/>
    <property type="molecule type" value="Genomic_DNA"/>
</dbReference>
<comment type="function">
    <text evidence="4">Involved in postreplicative transcription elongation on intermediate and late genes.</text>
</comment>
<dbReference type="Proteomes" id="UP000217350">
    <property type="component" value="Segment"/>
</dbReference>
<keyword evidence="2 7" id="KW-0251">Elongation factor</keyword>
<keyword evidence="8" id="KW-1185">Reference proteome</keyword>
<comment type="similarity">
    <text evidence="5">Belongs to the orthopoxvirus OPG087 family.</text>
</comment>
<keyword evidence="1" id="KW-0244">Early protein</keyword>